<dbReference type="InterPro" id="IPR029045">
    <property type="entry name" value="ClpP/crotonase-like_dom_sf"/>
</dbReference>
<keyword evidence="8" id="KW-1185">Reference proteome</keyword>
<comment type="similarity">
    <text evidence="2 6">Belongs to the enoyl-CoA hydratase/isomerase family.</text>
</comment>
<accession>A0A838L2Z0</accession>
<name>A0A838L2Z0_9SPHN</name>
<organism evidence="7 8">
    <name type="scientific">Sphingomonas chungangi</name>
    <dbReference type="NCBI Taxonomy" id="2683589"/>
    <lineage>
        <taxon>Bacteria</taxon>
        <taxon>Pseudomonadati</taxon>
        <taxon>Pseudomonadota</taxon>
        <taxon>Alphaproteobacteria</taxon>
        <taxon>Sphingomonadales</taxon>
        <taxon>Sphingomonadaceae</taxon>
        <taxon>Sphingomonas</taxon>
    </lineage>
</organism>
<dbReference type="UniPathway" id="UPA00659"/>
<dbReference type="CDD" id="cd06558">
    <property type="entry name" value="crotonase-like"/>
    <property type="match status" value="1"/>
</dbReference>
<comment type="pathway">
    <text evidence="1">Lipid metabolism; fatty acid beta-oxidation.</text>
</comment>
<evidence type="ECO:0000313" key="7">
    <source>
        <dbReference type="EMBL" id="MBA2933863.1"/>
    </source>
</evidence>
<dbReference type="RefSeq" id="WP_160363654.1">
    <property type="nucleotide sequence ID" value="NZ_JACEIB010000003.1"/>
</dbReference>
<dbReference type="InterPro" id="IPR045002">
    <property type="entry name" value="Ech1-like"/>
</dbReference>
<evidence type="ECO:0000256" key="1">
    <source>
        <dbReference type="ARBA" id="ARBA00005005"/>
    </source>
</evidence>
<dbReference type="PROSITE" id="PS00166">
    <property type="entry name" value="ENOYL_COA_HYDRATASE"/>
    <property type="match status" value="1"/>
</dbReference>
<keyword evidence="4" id="KW-0443">Lipid metabolism</keyword>
<comment type="caution">
    <text evidence="7">The sequence shown here is derived from an EMBL/GenBank/DDBJ whole genome shotgun (WGS) entry which is preliminary data.</text>
</comment>
<evidence type="ECO:0000256" key="3">
    <source>
        <dbReference type="ARBA" id="ARBA00022832"/>
    </source>
</evidence>
<dbReference type="Gene3D" id="3.90.226.10">
    <property type="entry name" value="2-enoyl-CoA Hydratase, Chain A, domain 1"/>
    <property type="match status" value="1"/>
</dbReference>
<dbReference type="NCBIfam" id="NF005699">
    <property type="entry name" value="PRK07509.1"/>
    <property type="match status" value="1"/>
</dbReference>
<dbReference type="InterPro" id="IPR018376">
    <property type="entry name" value="Enoyl-CoA_hyd/isom_CS"/>
</dbReference>
<proteinExistence type="inferred from homology"/>
<dbReference type="Gene3D" id="1.10.12.10">
    <property type="entry name" value="Lyase 2-enoyl-coa Hydratase, Chain A, domain 2"/>
    <property type="match status" value="1"/>
</dbReference>
<gene>
    <name evidence="7" type="ORF">HZF05_07080</name>
</gene>
<dbReference type="Pfam" id="PF00378">
    <property type="entry name" value="ECH_1"/>
    <property type="match status" value="1"/>
</dbReference>
<dbReference type="InterPro" id="IPR001753">
    <property type="entry name" value="Enoyl-CoA_hydra/iso"/>
</dbReference>
<dbReference type="GO" id="GO:0006635">
    <property type="term" value="P:fatty acid beta-oxidation"/>
    <property type="evidence" value="ECO:0007669"/>
    <property type="project" value="UniProtKB-UniPathway"/>
</dbReference>
<keyword evidence="3" id="KW-0276">Fatty acid metabolism</keyword>
<dbReference type="InterPro" id="IPR014748">
    <property type="entry name" value="Enoyl-CoA_hydra_C"/>
</dbReference>
<dbReference type="PANTHER" id="PTHR43149:SF1">
    <property type="entry name" value="DELTA(3,5)-DELTA(2,4)-DIENOYL-COA ISOMERASE, MITOCHONDRIAL"/>
    <property type="match status" value="1"/>
</dbReference>
<reference evidence="7 8" key="1">
    <citation type="submission" date="2020-07" db="EMBL/GenBank/DDBJ databases">
        <authorList>
            <person name="Sun Q."/>
        </authorList>
    </citation>
    <scope>NUCLEOTIDE SEQUENCE [LARGE SCALE GENOMIC DNA]</scope>
    <source>
        <strain evidence="7 8">CGMCC 1.13654</strain>
    </source>
</reference>
<dbReference type="PANTHER" id="PTHR43149">
    <property type="entry name" value="ENOYL-COA HYDRATASE"/>
    <property type="match status" value="1"/>
</dbReference>
<evidence type="ECO:0000313" key="8">
    <source>
        <dbReference type="Proteomes" id="UP000570166"/>
    </source>
</evidence>
<evidence type="ECO:0000256" key="6">
    <source>
        <dbReference type="RuleBase" id="RU003707"/>
    </source>
</evidence>
<dbReference type="SUPFAM" id="SSF52096">
    <property type="entry name" value="ClpP/crotonase"/>
    <property type="match status" value="1"/>
</dbReference>
<evidence type="ECO:0000256" key="2">
    <source>
        <dbReference type="ARBA" id="ARBA00005254"/>
    </source>
</evidence>
<dbReference type="GO" id="GO:0016853">
    <property type="term" value="F:isomerase activity"/>
    <property type="evidence" value="ECO:0007669"/>
    <property type="project" value="UniProtKB-KW"/>
</dbReference>
<sequence length="262" mass="27248">MARLTLSIADGIARVELARPERLNALDGRAMAQLVEAGDAIAARRDVRVVVLSGAGRAFCAGIDLDSLKRLSGTGEADVDLTTPVRGAANLAQLAVLQWRDLPVPVIAAVHGVALGAGLQLALGADIRIVAPDALLAIAEARWGLVPDMAGFATLVAVLPRDQIARLAFAGEEIDGVEAARIGLATELAEDPLARALALARTIAGNNPSAVRAAKRLMAITDEAEQLRAEAAAQLALFGTPNQREAVAARLEKRAPVFTDDT</sequence>
<keyword evidence="5" id="KW-0413">Isomerase</keyword>
<evidence type="ECO:0000256" key="5">
    <source>
        <dbReference type="ARBA" id="ARBA00023235"/>
    </source>
</evidence>
<evidence type="ECO:0000256" key="4">
    <source>
        <dbReference type="ARBA" id="ARBA00023098"/>
    </source>
</evidence>
<dbReference type="EMBL" id="JACEIB010000003">
    <property type="protein sequence ID" value="MBA2933863.1"/>
    <property type="molecule type" value="Genomic_DNA"/>
</dbReference>
<dbReference type="AlphaFoldDB" id="A0A838L2Z0"/>
<protein>
    <submittedName>
        <fullName evidence="7">Crotonase/enoyl-CoA hydratase family protein</fullName>
    </submittedName>
</protein>
<dbReference type="Proteomes" id="UP000570166">
    <property type="component" value="Unassembled WGS sequence"/>
</dbReference>